<dbReference type="EMBL" id="JAJBOM010000005">
    <property type="protein sequence ID" value="MCB5618727.1"/>
    <property type="molecule type" value="Genomic_DNA"/>
</dbReference>
<keyword evidence="1" id="KW-0812">Transmembrane</keyword>
<dbReference type="AlphaFoldDB" id="A0AAJ1EU87"/>
<evidence type="ECO:0000313" key="3">
    <source>
        <dbReference type="Proteomes" id="UP001297370"/>
    </source>
</evidence>
<feature type="transmembrane region" description="Helical" evidence="1">
    <location>
        <begin position="123"/>
        <end position="145"/>
    </location>
</feature>
<keyword evidence="1" id="KW-0472">Membrane</keyword>
<accession>A0AAJ1EU87</accession>
<evidence type="ECO:0000256" key="1">
    <source>
        <dbReference type="SAM" id="Phobius"/>
    </source>
</evidence>
<keyword evidence="1" id="KW-1133">Transmembrane helix</keyword>
<dbReference type="RefSeq" id="WP_120091058.1">
    <property type="nucleotide sequence ID" value="NZ_JAAIQY010000126.1"/>
</dbReference>
<reference evidence="2" key="1">
    <citation type="submission" date="2021-10" db="EMBL/GenBank/DDBJ databases">
        <title>Collection of gut derived symbiotic bacterial strains cultured from healthy donors.</title>
        <authorList>
            <person name="Lin H."/>
            <person name="Littmann E."/>
            <person name="Claire K."/>
            <person name="Pamer E."/>
        </authorList>
    </citation>
    <scope>NUCLEOTIDE SEQUENCE</scope>
    <source>
        <strain evidence="2">MSK.23.18</strain>
    </source>
</reference>
<comment type="caution">
    <text evidence="2">The sequence shown here is derived from an EMBL/GenBank/DDBJ whole genome shotgun (WGS) entry which is preliminary data.</text>
</comment>
<protein>
    <submittedName>
        <fullName evidence="2">Uncharacterized protein</fullName>
    </submittedName>
</protein>
<organism evidence="2 3">
    <name type="scientific">Mediterraneibacter gnavus</name>
    <name type="common">Ruminococcus gnavus</name>
    <dbReference type="NCBI Taxonomy" id="33038"/>
    <lineage>
        <taxon>Bacteria</taxon>
        <taxon>Bacillati</taxon>
        <taxon>Bacillota</taxon>
        <taxon>Clostridia</taxon>
        <taxon>Lachnospirales</taxon>
        <taxon>Lachnospiraceae</taxon>
        <taxon>Mediterraneibacter</taxon>
    </lineage>
</organism>
<dbReference type="Proteomes" id="UP001297370">
    <property type="component" value="Unassembled WGS sequence"/>
</dbReference>
<sequence length="149" mass="18003">MKIIIIFWIIALFICLADLIKNWKNISYILKPHNLRWARISKLKQDGHTWVGYFDATRYMCVVEFEEYGEIKKVPTLHYWYLTKYNKARSKKIFMTREQGKQIEIYYSQEKNCAIIKKWKYRILIPTIIESVCAVIVIIITIVFLRNLF</sequence>
<evidence type="ECO:0000313" key="2">
    <source>
        <dbReference type="EMBL" id="MCB5618727.1"/>
    </source>
</evidence>
<gene>
    <name evidence="2" type="ORF">LIQ08_06070</name>
</gene>
<name>A0AAJ1EU87_MEDGN</name>
<proteinExistence type="predicted"/>